<comment type="caution">
    <text evidence="9">The sequence shown here is derived from an EMBL/GenBank/DDBJ whole genome shotgun (WGS) entry which is preliminary data.</text>
</comment>
<dbReference type="InterPro" id="IPR006264">
    <property type="entry name" value="EPSP_synthase"/>
</dbReference>
<feature type="binding site" evidence="7">
    <location>
        <position position="21"/>
    </location>
    <ligand>
        <name>3-phosphoshikimate</name>
        <dbReference type="ChEBI" id="CHEBI:145989"/>
    </ligand>
</feature>
<dbReference type="UniPathway" id="UPA00053">
    <property type="reaction ID" value="UER00089"/>
</dbReference>
<dbReference type="InterPro" id="IPR001986">
    <property type="entry name" value="Enolpyruvate_Tfrase_dom"/>
</dbReference>
<feature type="binding site" evidence="7">
    <location>
        <position position="26"/>
    </location>
    <ligand>
        <name>3-phosphoshikimate</name>
        <dbReference type="ChEBI" id="CHEBI:145989"/>
    </ligand>
</feature>
<protein>
    <recommendedName>
        <fullName evidence="7">3-phosphoshikimate 1-carboxyvinyltransferase</fullName>
        <ecNumber evidence="7">2.5.1.19</ecNumber>
    </recommendedName>
    <alternativeName>
        <fullName evidence="7">5-enolpyruvylshikimate-3-phosphate synthase</fullName>
        <shortName evidence="7">EPSP synthase</shortName>
        <shortName evidence="7">EPSPS</shortName>
    </alternativeName>
</protein>
<reference evidence="9" key="1">
    <citation type="journal article" date="2020" name="mSystems">
        <title>Genome- and Community-Level Interaction Insights into Carbon Utilization and Element Cycling Functions of Hydrothermarchaeota in Hydrothermal Sediment.</title>
        <authorList>
            <person name="Zhou Z."/>
            <person name="Liu Y."/>
            <person name="Xu W."/>
            <person name="Pan J."/>
            <person name="Luo Z.H."/>
            <person name="Li M."/>
        </authorList>
    </citation>
    <scope>NUCLEOTIDE SEQUENCE [LARGE SCALE GENOMIC DNA]</scope>
    <source>
        <strain evidence="9">SpSt-613</strain>
    </source>
</reference>
<feature type="binding site" evidence="7">
    <location>
        <position position="91"/>
    </location>
    <ligand>
        <name>phosphoenolpyruvate</name>
        <dbReference type="ChEBI" id="CHEBI:58702"/>
    </ligand>
</feature>
<evidence type="ECO:0000259" key="8">
    <source>
        <dbReference type="Pfam" id="PF00275"/>
    </source>
</evidence>
<dbReference type="Gene3D" id="3.65.10.10">
    <property type="entry name" value="Enolpyruvate transferase domain"/>
    <property type="match status" value="2"/>
</dbReference>
<dbReference type="PIRSF" id="PIRSF000505">
    <property type="entry name" value="EPSPS"/>
    <property type="match status" value="1"/>
</dbReference>
<feature type="binding site" evidence="7">
    <location>
        <position position="167"/>
    </location>
    <ligand>
        <name>3-phosphoshikimate</name>
        <dbReference type="ChEBI" id="CHEBI:145989"/>
    </ligand>
</feature>
<dbReference type="GO" id="GO:0008652">
    <property type="term" value="P:amino acid biosynthetic process"/>
    <property type="evidence" value="ECO:0007669"/>
    <property type="project" value="UniProtKB-KW"/>
</dbReference>
<dbReference type="Pfam" id="PF00275">
    <property type="entry name" value="EPSP_synthase"/>
    <property type="match status" value="1"/>
</dbReference>
<dbReference type="InterPro" id="IPR036968">
    <property type="entry name" value="Enolpyruvate_Tfrase_sf"/>
</dbReference>
<keyword evidence="3 7" id="KW-0028">Amino-acid biosynthesis</keyword>
<dbReference type="PANTHER" id="PTHR21090">
    <property type="entry name" value="AROM/DEHYDROQUINATE SYNTHASE"/>
    <property type="match status" value="1"/>
</dbReference>
<dbReference type="AlphaFoldDB" id="A0A7C4I615"/>
<dbReference type="NCBIfam" id="TIGR01356">
    <property type="entry name" value="aroA"/>
    <property type="match status" value="1"/>
</dbReference>
<dbReference type="EMBL" id="DTAD01000048">
    <property type="protein sequence ID" value="HGN90431.1"/>
    <property type="molecule type" value="Genomic_DNA"/>
</dbReference>
<feature type="binding site" evidence="7">
    <location>
        <position position="168"/>
    </location>
    <ligand>
        <name>phosphoenolpyruvate</name>
        <dbReference type="ChEBI" id="CHEBI:58702"/>
    </ligand>
</feature>
<comment type="similarity">
    <text evidence="2 7">Belongs to the EPSP synthase family.</text>
</comment>
<dbReference type="GO" id="GO:0009073">
    <property type="term" value="P:aromatic amino acid family biosynthetic process"/>
    <property type="evidence" value="ECO:0007669"/>
    <property type="project" value="UniProtKB-KW"/>
</dbReference>
<comment type="caution">
    <text evidence="7">Lacks conserved residue(s) required for the propagation of feature annotation.</text>
</comment>
<feature type="active site" description="Proton acceptor" evidence="7">
    <location>
        <position position="309"/>
    </location>
</feature>
<keyword evidence="5 7" id="KW-0057">Aromatic amino acid biosynthesis</keyword>
<dbReference type="GO" id="GO:0005737">
    <property type="term" value="C:cytoplasm"/>
    <property type="evidence" value="ECO:0007669"/>
    <property type="project" value="UniProtKB-SubCell"/>
</dbReference>
<dbReference type="GO" id="GO:0003866">
    <property type="term" value="F:3-phosphoshikimate 1-carboxyvinyltransferase activity"/>
    <property type="evidence" value="ECO:0007669"/>
    <property type="project" value="UniProtKB-UniRule"/>
</dbReference>
<comment type="function">
    <text evidence="7">Catalyzes the transfer of the enolpyruvyl moiety of phosphoenolpyruvate (PEP) to the 5-hydroxyl of shikimate-3-phosphate (S3P) to produce enolpyruvyl shikimate-3-phosphate and inorganic phosphate.</text>
</comment>
<proteinExistence type="inferred from homology"/>
<feature type="binding site" evidence="7">
    <location>
        <position position="383"/>
    </location>
    <ligand>
        <name>phosphoenolpyruvate</name>
        <dbReference type="ChEBI" id="CHEBI:58702"/>
    </ligand>
</feature>
<feature type="binding site" evidence="7">
    <location>
        <position position="21"/>
    </location>
    <ligand>
        <name>phosphoenolpyruvate</name>
        <dbReference type="ChEBI" id="CHEBI:58702"/>
    </ligand>
</feature>
<feature type="binding site" evidence="7">
    <location>
        <position position="168"/>
    </location>
    <ligand>
        <name>3-phosphoshikimate</name>
        <dbReference type="ChEBI" id="CHEBI:145989"/>
    </ligand>
</feature>
<evidence type="ECO:0000256" key="4">
    <source>
        <dbReference type="ARBA" id="ARBA00022679"/>
    </source>
</evidence>
<feature type="binding site" evidence="7">
    <location>
        <position position="166"/>
    </location>
    <ligand>
        <name>3-phosphoshikimate</name>
        <dbReference type="ChEBI" id="CHEBI:145989"/>
    </ligand>
</feature>
<accession>A0A7C4I615</accession>
<dbReference type="EC" id="2.5.1.19" evidence="7"/>
<feature type="binding site" evidence="7">
    <location>
        <position position="22"/>
    </location>
    <ligand>
        <name>3-phosphoshikimate</name>
        <dbReference type="ChEBI" id="CHEBI:145989"/>
    </ligand>
</feature>
<feature type="binding site" evidence="7">
    <location>
        <position position="309"/>
    </location>
    <ligand>
        <name>3-phosphoshikimate</name>
        <dbReference type="ChEBI" id="CHEBI:145989"/>
    </ligand>
</feature>
<comment type="subcellular location">
    <subcellularLocation>
        <location evidence="7">Cytoplasm</location>
    </subcellularLocation>
</comment>
<evidence type="ECO:0000256" key="7">
    <source>
        <dbReference type="HAMAP-Rule" id="MF_00210"/>
    </source>
</evidence>
<organism evidence="9">
    <name type="scientific">Caldiarchaeum subterraneum</name>
    <dbReference type="NCBI Taxonomy" id="311458"/>
    <lineage>
        <taxon>Archaea</taxon>
        <taxon>Nitrososphaerota</taxon>
        <taxon>Candidatus Caldarchaeales</taxon>
        <taxon>Candidatus Caldarchaeaceae</taxon>
        <taxon>Candidatus Caldarchaeum</taxon>
    </lineage>
</organism>
<dbReference type="CDD" id="cd01556">
    <property type="entry name" value="EPSP_synthase"/>
    <property type="match status" value="1"/>
</dbReference>
<dbReference type="GO" id="GO:0009423">
    <property type="term" value="P:chorismate biosynthetic process"/>
    <property type="evidence" value="ECO:0007669"/>
    <property type="project" value="UniProtKB-UniRule"/>
</dbReference>
<feature type="binding site" evidence="7">
    <location>
        <position position="194"/>
    </location>
    <ligand>
        <name>3-phosphoshikimate</name>
        <dbReference type="ChEBI" id="CHEBI:145989"/>
    </ligand>
</feature>
<feature type="binding site" evidence="7">
    <location>
        <position position="336"/>
    </location>
    <ligand>
        <name>3-phosphoshikimate</name>
        <dbReference type="ChEBI" id="CHEBI:145989"/>
    </ligand>
</feature>
<gene>
    <name evidence="7 9" type="primary">aroA</name>
    <name evidence="9" type="ORF">ENT82_04810</name>
</gene>
<evidence type="ECO:0000256" key="6">
    <source>
        <dbReference type="ARBA" id="ARBA00044633"/>
    </source>
</evidence>
<evidence type="ECO:0000256" key="1">
    <source>
        <dbReference type="ARBA" id="ARBA00004811"/>
    </source>
</evidence>
<evidence type="ECO:0000256" key="5">
    <source>
        <dbReference type="ARBA" id="ARBA00023141"/>
    </source>
</evidence>
<name>A0A7C4I615_CALS0</name>
<keyword evidence="4 7" id="KW-0808">Transferase</keyword>
<dbReference type="PANTHER" id="PTHR21090:SF5">
    <property type="entry name" value="PENTAFUNCTIONAL AROM POLYPEPTIDE"/>
    <property type="match status" value="1"/>
</dbReference>
<evidence type="ECO:0000313" key="9">
    <source>
        <dbReference type="EMBL" id="HGN90431.1"/>
    </source>
</evidence>
<feature type="binding site" evidence="7">
    <location>
        <position position="120"/>
    </location>
    <ligand>
        <name>phosphoenolpyruvate</name>
        <dbReference type="ChEBI" id="CHEBI:58702"/>
    </ligand>
</feature>
<dbReference type="HAMAP" id="MF_00210">
    <property type="entry name" value="EPSP_synth"/>
    <property type="match status" value="1"/>
</dbReference>
<sequence>MTSVHVEPSRLTGVVEAPPSKSYTHRVFSLASLCTEKTIIHNPLISRDTQATINAAKMLGAEIVEKPGAYTVVGRRRFKTPDNIIDVMNSGTTLRIYTGLATLVEKGYTVLTGDESIRRRPMAQLLEALNQIGAECWSTRGNGSAPVIVKGGNRITGTAKIKGDESSQYVTSLLLTGLAAHGDIEIQVMEELVSKPYVDATIKMVEVFGGEIRRRGYEWFRVSPQELRGVEFTVPGDFSSAAFIAAAAHLTQGQVTIKNLSTQYPQADEKIVEIIKLYGSEANYTSEGLVLEGGRNNADVEVVLRDAPDLLPVTAVIAAVNDGQTRIHGVAHARLKESDRVTLTAAELRKLGVEVEELADGLLIHGNPRIKGGVAVDGHGDHRLFMAFTVLGLALEKGLIVKGAESADVSYPAFLQDLSKLGARIKKTE</sequence>
<comment type="pathway">
    <text evidence="1">Metabolic intermediate biosynthesis; chorismate biosynthesis; chorismate from D-erythrose 4-phosphate and phosphoenolpyruvate: step 6/7.</text>
</comment>
<evidence type="ECO:0000256" key="3">
    <source>
        <dbReference type="ARBA" id="ARBA00022605"/>
    </source>
</evidence>
<keyword evidence="7" id="KW-0963">Cytoplasm</keyword>
<dbReference type="InterPro" id="IPR023193">
    <property type="entry name" value="EPSP_synthase_CS"/>
</dbReference>
<feature type="binding site" evidence="7">
    <location>
        <position position="340"/>
    </location>
    <ligand>
        <name>phosphoenolpyruvate</name>
        <dbReference type="ChEBI" id="CHEBI:58702"/>
    </ligand>
</feature>
<dbReference type="InterPro" id="IPR013792">
    <property type="entry name" value="RNA3'P_cycl/enolpyr_Trfase_a/b"/>
</dbReference>
<dbReference type="PROSITE" id="PS00885">
    <property type="entry name" value="EPSP_SYNTHASE_2"/>
    <property type="match status" value="1"/>
</dbReference>
<feature type="domain" description="Enolpyruvate transferase" evidence="8">
    <location>
        <begin position="8"/>
        <end position="418"/>
    </location>
</feature>
<comment type="catalytic activity">
    <reaction evidence="6">
        <text>3-phosphoshikimate + phosphoenolpyruvate = 5-O-(1-carboxyvinyl)-3-phosphoshikimate + phosphate</text>
        <dbReference type="Rhea" id="RHEA:21256"/>
        <dbReference type="ChEBI" id="CHEBI:43474"/>
        <dbReference type="ChEBI" id="CHEBI:57701"/>
        <dbReference type="ChEBI" id="CHEBI:58702"/>
        <dbReference type="ChEBI" id="CHEBI:145989"/>
        <dbReference type="EC" id="2.5.1.19"/>
    </reaction>
    <physiologicalReaction direction="left-to-right" evidence="6">
        <dbReference type="Rhea" id="RHEA:21257"/>
    </physiologicalReaction>
</comment>
<comment type="subunit">
    <text evidence="7">Monomer.</text>
</comment>
<evidence type="ECO:0000256" key="2">
    <source>
        <dbReference type="ARBA" id="ARBA00009948"/>
    </source>
</evidence>
<dbReference type="SUPFAM" id="SSF55205">
    <property type="entry name" value="EPT/RTPC-like"/>
    <property type="match status" value="1"/>
</dbReference>